<evidence type="ECO:0000313" key="2">
    <source>
        <dbReference type="EMBL" id="GFY27249.1"/>
    </source>
</evidence>
<keyword evidence="3" id="KW-1185">Reference proteome</keyword>
<evidence type="ECO:0000313" key="3">
    <source>
        <dbReference type="Proteomes" id="UP000887159"/>
    </source>
</evidence>
<sequence length="235" mass="26923">MGSNLFTGGTKFSKNGGASPPRTAFVHVPNFGQNRNFFQSRPLHRRSIHAEFKPLHRLNEVSKKWRNVSFTDAFVHCPDFGSKSKFYRSRPSPHNLWETTRGPRRLSFFYFIFKLKQKLIKKVAILTDKFDDDMQKWAGQASGGVLPKSHVRWLSESGQPPRFSPSASELELQWPEFPMAFEGSWFWGQGSVFVNECGNNALCSSESPGDFRLRRLGSLLRFLVSFLIARDPNMT</sequence>
<name>A0A8X6W335_TRICX</name>
<dbReference type="EMBL" id="BMAU01021379">
    <property type="protein sequence ID" value="GFY27249.1"/>
    <property type="molecule type" value="Genomic_DNA"/>
</dbReference>
<reference evidence="2" key="1">
    <citation type="submission" date="2020-08" db="EMBL/GenBank/DDBJ databases">
        <title>Multicomponent nature underlies the extraordinary mechanical properties of spider dragline silk.</title>
        <authorList>
            <person name="Kono N."/>
            <person name="Nakamura H."/>
            <person name="Mori M."/>
            <person name="Yoshida Y."/>
            <person name="Ohtoshi R."/>
            <person name="Malay A.D."/>
            <person name="Moran D.A.P."/>
            <person name="Tomita M."/>
            <person name="Numata K."/>
            <person name="Arakawa K."/>
        </authorList>
    </citation>
    <scope>NUCLEOTIDE SEQUENCE</scope>
</reference>
<feature type="compositionally biased region" description="Polar residues" evidence="1">
    <location>
        <begin position="1"/>
        <end position="13"/>
    </location>
</feature>
<protein>
    <submittedName>
        <fullName evidence="2">Uncharacterized protein</fullName>
    </submittedName>
</protein>
<gene>
    <name evidence="2" type="ORF">TNCV_2068701</name>
</gene>
<accession>A0A8X6W335</accession>
<evidence type="ECO:0000256" key="1">
    <source>
        <dbReference type="SAM" id="MobiDB-lite"/>
    </source>
</evidence>
<organism evidence="2 3">
    <name type="scientific">Trichonephila clavipes</name>
    <name type="common">Golden silk orbweaver</name>
    <name type="synonym">Nephila clavipes</name>
    <dbReference type="NCBI Taxonomy" id="2585209"/>
    <lineage>
        <taxon>Eukaryota</taxon>
        <taxon>Metazoa</taxon>
        <taxon>Ecdysozoa</taxon>
        <taxon>Arthropoda</taxon>
        <taxon>Chelicerata</taxon>
        <taxon>Arachnida</taxon>
        <taxon>Araneae</taxon>
        <taxon>Araneomorphae</taxon>
        <taxon>Entelegynae</taxon>
        <taxon>Araneoidea</taxon>
        <taxon>Nephilidae</taxon>
        <taxon>Trichonephila</taxon>
    </lineage>
</organism>
<dbReference type="Proteomes" id="UP000887159">
    <property type="component" value="Unassembled WGS sequence"/>
</dbReference>
<comment type="caution">
    <text evidence="2">The sequence shown here is derived from an EMBL/GenBank/DDBJ whole genome shotgun (WGS) entry which is preliminary data.</text>
</comment>
<feature type="region of interest" description="Disordered" evidence="1">
    <location>
        <begin position="1"/>
        <end position="20"/>
    </location>
</feature>
<dbReference type="AlphaFoldDB" id="A0A8X6W335"/>
<proteinExistence type="predicted"/>